<evidence type="ECO:0000313" key="3">
    <source>
        <dbReference type="Proteomes" id="UP000013827"/>
    </source>
</evidence>
<dbReference type="AlphaFoldDB" id="A0A0D3JV99"/>
<dbReference type="Proteomes" id="UP000013827">
    <property type="component" value="Unassembled WGS sequence"/>
</dbReference>
<keyword evidence="3" id="KW-1185">Reference proteome</keyword>
<evidence type="ECO:0008006" key="4">
    <source>
        <dbReference type="Google" id="ProtNLM"/>
    </source>
</evidence>
<accession>A0A0D3JV99</accession>
<name>A0A0D3JV99_EMIH1</name>
<sequence>MRAVASSLSWIHLCTAPVAASATTCKFLVTPAPRQAPLSECAIVALGGFSSSSVHCCAAFRTIGHSGSRFSAALLAASLAALQTRQPLSSLLVAAPGVLLVESYWF</sequence>
<dbReference type="HOGENOM" id="CLU_2228251_0_0_1"/>
<evidence type="ECO:0000256" key="1">
    <source>
        <dbReference type="SAM" id="SignalP"/>
    </source>
</evidence>
<proteinExistence type="predicted"/>
<dbReference type="PaxDb" id="2903-EOD27434"/>
<evidence type="ECO:0000313" key="2">
    <source>
        <dbReference type="EnsemblProtists" id="EOD27434"/>
    </source>
</evidence>
<feature type="chain" id="PRO_5044262372" description="Secreted protein" evidence="1">
    <location>
        <begin position="21"/>
        <end position="106"/>
    </location>
</feature>
<dbReference type="EnsemblProtists" id="EOD27434">
    <property type="protein sequence ID" value="EOD27434"/>
    <property type="gene ID" value="EMIHUDRAFT_235766"/>
</dbReference>
<dbReference type="RefSeq" id="XP_005779863.1">
    <property type="nucleotide sequence ID" value="XM_005779806.1"/>
</dbReference>
<reference evidence="3" key="1">
    <citation type="journal article" date="2013" name="Nature">
        <title>Pan genome of the phytoplankton Emiliania underpins its global distribution.</title>
        <authorList>
            <person name="Read B.A."/>
            <person name="Kegel J."/>
            <person name="Klute M.J."/>
            <person name="Kuo A."/>
            <person name="Lefebvre S.C."/>
            <person name="Maumus F."/>
            <person name="Mayer C."/>
            <person name="Miller J."/>
            <person name="Monier A."/>
            <person name="Salamov A."/>
            <person name="Young J."/>
            <person name="Aguilar M."/>
            <person name="Claverie J.M."/>
            <person name="Frickenhaus S."/>
            <person name="Gonzalez K."/>
            <person name="Herman E.K."/>
            <person name="Lin Y.C."/>
            <person name="Napier J."/>
            <person name="Ogata H."/>
            <person name="Sarno A.F."/>
            <person name="Shmutz J."/>
            <person name="Schroeder D."/>
            <person name="de Vargas C."/>
            <person name="Verret F."/>
            <person name="von Dassow P."/>
            <person name="Valentin K."/>
            <person name="Van de Peer Y."/>
            <person name="Wheeler G."/>
            <person name="Dacks J.B."/>
            <person name="Delwiche C.F."/>
            <person name="Dyhrman S.T."/>
            <person name="Glockner G."/>
            <person name="John U."/>
            <person name="Richards T."/>
            <person name="Worden A.Z."/>
            <person name="Zhang X."/>
            <person name="Grigoriev I.V."/>
            <person name="Allen A.E."/>
            <person name="Bidle K."/>
            <person name="Borodovsky M."/>
            <person name="Bowler C."/>
            <person name="Brownlee C."/>
            <person name="Cock J.M."/>
            <person name="Elias M."/>
            <person name="Gladyshev V.N."/>
            <person name="Groth M."/>
            <person name="Guda C."/>
            <person name="Hadaegh A."/>
            <person name="Iglesias-Rodriguez M.D."/>
            <person name="Jenkins J."/>
            <person name="Jones B.M."/>
            <person name="Lawson T."/>
            <person name="Leese F."/>
            <person name="Lindquist E."/>
            <person name="Lobanov A."/>
            <person name="Lomsadze A."/>
            <person name="Malik S.B."/>
            <person name="Marsh M.E."/>
            <person name="Mackinder L."/>
            <person name="Mock T."/>
            <person name="Mueller-Roeber B."/>
            <person name="Pagarete A."/>
            <person name="Parker M."/>
            <person name="Probert I."/>
            <person name="Quesneville H."/>
            <person name="Raines C."/>
            <person name="Rensing S.A."/>
            <person name="Riano-Pachon D.M."/>
            <person name="Richier S."/>
            <person name="Rokitta S."/>
            <person name="Shiraiwa Y."/>
            <person name="Soanes D.M."/>
            <person name="van der Giezen M."/>
            <person name="Wahlund T.M."/>
            <person name="Williams B."/>
            <person name="Wilson W."/>
            <person name="Wolfe G."/>
            <person name="Wurch L.L."/>
        </authorList>
    </citation>
    <scope>NUCLEOTIDE SEQUENCE</scope>
</reference>
<reference evidence="2" key="2">
    <citation type="submission" date="2024-10" db="UniProtKB">
        <authorList>
            <consortium name="EnsemblProtists"/>
        </authorList>
    </citation>
    <scope>IDENTIFICATION</scope>
</reference>
<feature type="signal peptide" evidence="1">
    <location>
        <begin position="1"/>
        <end position="20"/>
    </location>
</feature>
<keyword evidence="1" id="KW-0732">Signal</keyword>
<protein>
    <recommendedName>
        <fullName evidence="4">Secreted protein</fullName>
    </recommendedName>
</protein>
<dbReference type="GeneID" id="17272979"/>
<dbReference type="KEGG" id="ehx:EMIHUDRAFT_235766"/>
<organism evidence="2 3">
    <name type="scientific">Emiliania huxleyi (strain CCMP1516)</name>
    <dbReference type="NCBI Taxonomy" id="280463"/>
    <lineage>
        <taxon>Eukaryota</taxon>
        <taxon>Haptista</taxon>
        <taxon>Haptophyta</taxon>
        <taxon>Prymnesiophyceae</taxon>
        <taxon>Isochrysidales</taxon>
        <taxon>Noelaerhabdaceae</taxon>
        <taxon>Emiliania</taxon>
    </lineage>
</organism>